<comment type="caution">
    <text evidence="2">The sequence shown here is derived from an EMBL/GenBank/DDBJ whole genome shotgun (WGS) entry which is preliminary data.</text>
</comment>
<reference evidence="2 3" key="1">
    <citation type="journal article" date="2018" name="PLoS ONE">
        <title>The draft genome of Kipferlia bialata reveals reductive genome evolution in fornicate parasites.</title>
        <authorList>
            <person name="Tanifuji G."/>
            <person name="Takabayashi S."/>
            <person name="Kume K."/>
            <person name="Takagi M."/>
            <person name="Nakayama T."/>
            <person name="Kamikawa R."/>
            <person name="Inagaki Y."/>
            <person name="Hashimoto T."/>
        </authorList>
    </citation>
    <scope>NUCLEOTIDE SEQUENCE [LARGE SCALE GENOMIC DNA]</scope>
    <source>
        <strain evidence="2">NY0173</strain>
    </source>
</reference>
<name>A0A9K3CRS9_9EUKA</name>
<organism evidence="2 3">
    <name type="scientific">Kipferlia bialata</name>
    <dbReference type="NCBI Taxonomy" id="797122"/>
    <lineage>
        <taxon>Eukaryota</taxon>
        <taxon>Metamonada</taxon>
        <taxon>Carpediemonas-like organisms</taxon>
        <taxon>Kipferlia</taxon>
    </lineage>
</organism>
<proteinExistence type="predicted"/>
<feature type="compositionally biased region" description="Low complexity" evidence="1">
    <location>
        <begin position="165"/>
        <end position="177"/>
    </location>
</feature>
<dbReference type="EMBL" id="BDIP01000411">
    <property type="protein sequence ID" value="GIQ81501.1"/>
    <property type="molecule type" value="Genomic_DNA"/>
</dbReference>
<accession>A0A9K3CRS9</accession>
<evidence type="ECO:0000313" key="2">
    <source>
        <dbReference type="EMBL" id="GIQ81501.1"/>
    </source>
</evidence>
<sequence length="213" mass="22705">MVKTNTLAVELSYHFSCMIQTLQTVAADLIDIALDIVVLLVGVSAPAAMRVIRSLLSVDPTCVRSVVVGLLGHAAALRLGGEPNALSVAACLLATCCHEGETGRERETDSVFVRAEGVDDKVYAAIERQVFADETSLSSLSRAILLKDNPEAEGEAEAEGEENTSAPAPLPRLSSSSQDDIAPLSPDVTAPIRIWQEERLGMNMSLCEDPIEM</sequence>
<gene>
    <name evidence="2" type="ORF">KIPB_002466</name>
</gene>
<feature type="region of interest" description="Disordered" evidence="1">
    <location>
        <begin position="150"/>
        <end position="187"/>
    </location>
</feature>
<protein>
    <submittedName>
        <fullName evidence="2">Uncharacterized protein</fullName>
    </submittedName>
</protein>
<keyword evidence="3" id="KW-1185">Reference proteome</keyword>
<evidence type="ECO:0000313" key="3">
    <source>
        <dbReference type="Proteomes" id="UP000265618"/>
    </source>
</evidence>
<evidence type="ECO:0000256" key="1">
    <source>
        <dbReference type="SAM" id="MobiDB-lite"/>
    </source>
</evidence>
<dbReference type="Proteomes" id="UP000265618">
    <property type="component" value="Unassembled WGS sequence"/>
</dbReference>
<dbReference type="AlphaFoldDB" id="A0A9K3CRS9"/>
<feature type="compositionally biased region" description="Acidic residues" evidence="1">
    <location>
        <begin position="151"/>
        <end position="162"/>
    </location>
</feature>